<sequence length="311" mass="34468">MRTQYRDLKVATVASYSPTALLWILVWVALFSNLAYGQTASQNVTVPLLSNQITYIPFLCNSTAQINNPDACAGAWLTTNIPDSPSPVISSFGQDATVGNIIPQLFFRFRASTLYLNFIPNFNATFNVTLSNTNNVAITSTILSALGAATIVGIPPELITTLAITILPSDTPTEFGLLSIMMTVPVDAYPFASNTFSHLNLFYPDHYFVCDFYDHDARSICNRRKGLRGPRRGAYRRPWTWIDGNCWSRFLLVEASAEDARRSASRDDPAGSSTMIEFGISFTLGNINVLEPWDNLEGLFNRELYSTCPDI</sequence>
<keyword evidence="2" id="KW-1185">Reference proteome</keyword>
<dbReference type="AlphaFoldDB" id="A0A5C3KN99"/>
<dbReference type="EMBL" id="ML210258">
    <property type="protein sequence ID" value="TFK21762.1"/>
    <property type="molecule type" value="Genomic_DNA"/>
</dbReference>
<accession>A0A5C3KN99</accession>
<dbReference type="Proteomes" id="UP000307440">
    <property type="component" value="Unassembled WGS sequence"/>
</dbReference>
<dbReference type="OrthoDB" id="3267422at2759"/>
<name>A0A5C3KN99_COPMA</name>
<evidence type="ECO:0000313" key="1">
    <source>
        <dbReference type="EMBL" id="TFK21762.1"/>
    </source>
</evidence>
<dbReference type="STRING" id="230819.A0A5C3KN99"/>
<protein>
    <submittedName>
        <fullName evidence="1">Uncharacterized protein</fullName>
    </submittedName>
</protein>
<gene>
    <name evidence="1" type="ORF">FA15DRAFT_597317</name>
</gene>
<organism evidence="1 2">
    <name type="scientific">Coprinopsis marcescibilis</name>
    <name type="common">Agaric fungus</name>
    <name type="synonym">Psathyrella marcescibilis</name>
    <dbReference type="NCBI Taxonomy" id="230819"/>
    <lineage>
        <taxon>Eukaryota</taxon>
        <taxon>Fungi</taxon>
        <taxon>Dikarya</taxon>
        <taxon>Basidiomycota</taxon>
        <taxon>Agaricomycotina</taxon>
        <taxon>Agaricomycetes</taxon>
        <taxon>Agaricomycetidae</taxon>
        <taxon>Agaricales</taxon>
        <taxon>Agaricineae</taxon>
        <taxon>Psathyrellaceae</taxon>
        <taxon>Coprinopsis</taxon>
    </lineage>
</organism>
<evidence type="ECO:0000313" key="2">
    <source>
        <dbReference type="Proteomes" id="UP000307440"/>
    </source>
</evidence>
<proteinExistence type="predicted"/>
<reference evidence="1 2" key="1">
    <citation type="journal article" date="2019" name="Nat. Ecol. Evol.">
        <title>Megaphylogeny resolves global patterns of mushroom evolution.</title>
        <authorList>
            <person name="Varga T."/>
            <person name="Krizsan K."/>
            <person name="Foldi C."/>
            <person name="Dima B."/>
            <person name="Sanchez-Garcia M."/>
            <person name="Sanchez-Ramirez S."/>
            <person name="Szollosi G.J."/>
            <person name="Szarkandi J.G."/>
            <person name="Papp V."/>
            <person name="Albert L."/>
            <person name="Andreopoulos W."/>
            <person name="Angelini C."/>
            <person name="Antonin V."/>
            <person name="Barry K.W."/>
            <person name="Bougher N.L."/>
            <person name="Buchanan P."/>
            <person name="Buyck B."/>
            <person name="Bense V."/>
            <person name="Catcheside P."/>
            <person name="Chovatia M."/>
            <person name="Cooper J."/>
            <person name="Damon W."/>
            <person name="Desjardin D."/>
            <person name="Finy P."/>
            <person name="Geml J."/>
            <person name="Haridas S."/>
            <person name="Hughes K."/>
            <person name="Justo A."/>
            <person name="Karasinski D."/>
            <person name="Kautmanova I."/>
            <person name="Kiss B."/>
            <person name="Kocsube S."/>
            <person name="Kotiranta H."/>
            <person name="LaButti K.M."/>
            <person name="Lechner B.E."/>
            <person name="Liimatainen K."/>
            <person name="Lipzen A."/>
            <person name="Lukacs Z."/>
            <person name="Mihaltcheva S."/>
            <person name="Morgado L.N."/>
            <person name="Niskanen T."/>
            <person name="Noordeloos M.E."/>
            <person name="Ohm R.A."/>
            <person name="Ortiz-Santana B."/>
            <person name="Ovrebo C."/>
            <person name="Racz N."/>
            <person name="Riley R."/>
            <person name="Savchenko A."/>
            <person name="Shiryaev A."/>
            <person name="Soop K."/>
            <person name="Spirin V."/>
            <person name="Szebenyi C."/>
            <person name="Tomsovsky M."/>
            <person name="Tulloss R.E."/>
            <person name="Uehling J."/>
            <person name="Grigoriev I.V."/>
            <person name="Vagvolgyi C."/>
            <person name="Papp T."/>
            <person name="Martin F.M."/>
            <person name="Miettinen O."/>
            <person name="Hibbett D.S."/>
            <person name="Nagy L.G."/>
        </authorList>
    </citation>
    <scope>NUCLEOTIDE SEQUENCE [LARGE SCALE GENOMIC DNA]</scope>
    <source>
        <strain evidence="1 2">CBS 121175</strain>
    </source>
</reference>